<keyword evidence="4" id="KW-1185">Reference proteome</keyword>
<organism evidence="3 4">
    <name type="scientific">Citrus clementina</name>
    <name type="common">Clementine</name>
    <name type="synonym">Citrus deliciosa x Citrus sinensis</name>
    <dbReference type="NCBI Taxonomy" id="85681"/>
    <lineage>
        <taxon>Eukaryota</taxon>
        <taxon>Viridiplantae</taxon>
        <taxon>Streptophyta</taxon>
        <taxon>Embryophyta</taxon>
        <taxon>Tracheophyta</taxon>
        <taxon>Spermatophyta</taxon>
        <taxon>Magnoliopsida</taxon>
        <taxon>eudicotyledons</taxon>
        <taxon>Gunneridae</taxon>
        <taxon>Pentapetalae</taxon>
        <taxon>rosids</taxon>
        <taxon>malvids</taxon>
        <taxon>Sapindales</taxon>
        <taxon>Rutaceae</taxon>
        <taxon>Aurantioideae</taxon>
        <taxon>Citrus</taxon>
    </lineage>
</organism>
<dbReference type="FunCoup" id="V4T6H5">
    <property type="interactions" value="100"/>
</dbReference>
<dbReference type="EMBL" id="KI536799">
    <property type="protein sequence ID" value="ESR47055.1"/>
    <property type="molecule type" value="Genomic_DNA"/>
</dbReference>
<dbReference type="GO" id="GO:0016747">
    <property type="term" value="F:acyltransferase activity, transferring groups other than amino-acyl groups"/>
    <property type="evidence" value="ECO:0007669"/>
    <property type="project" value="TreeGrafter"/>
</dbReference>
<dbReference type="Proteomes" id="UP000030687">
    <property type="component" value="Unassembled WGS sequence"/>
</dbReference>
<dbReference type="InParanoid" id="V4T6H5"/>
<dbReference type="Pfam" id="PF02458">
    <property type="entry name" value="Transferase"/>
    <property type="match status" value="1"/>
</dbReference>
<dbReference type="PANTHER" id="PTHR31642">
    <property type="entry name" value="TRICHOTHECENE 3-O-ACETYLTRANSFERASE"/>
    <property type="match status" value="1"/>
</dbReference>
<evidence type="ECO:0000313" key="3">
    <source>
        <dbReference type="EMBL" id="ESR47055.1"/>
    </source>
</evidence>
<evidence type="ECO:0000256" key="2">
    <source>
        <dbReference type="SAM" id="MobiDB-lite"/>
    </source>
</evidence>
<dbReference type="Gramene" id="ESR47055">
    <property type="protein sequence ID" value="ESR47055"/>
    <property type="gene ID" value="CICLE_v10001068mg"/>
</dbReference>
<dbReference type="PANTHER" id="PTHR31642:SF259">
    <property type="entry name" value="PROTEIN ECERIFERUM 2"/>
    <property type="match status" value="1"/>
</dbReference>
<evidence type="ECO:0000256" key="1">
    <source>
        <dbReference type="ARBA" id="ARBA00009861"/>
    </source>
</evidence>
<dbReference type="Gene3D" id="3.30.559.10">
    <property type="entry name" value="Chloramphenicol acetyltransferase-like domain"/>
    <property type="match status" value="2"/>
</dbReference>
<protein>
    <submittedName>
        <fullName evidence="3">Uncharacterized protein</fullName>
    </submittedName>
</protein>
<comment type="similarity">
    <text evidence="1">Belongs to the plant acyltransferase family.</text>
</comment>
<gene>
    <name evidence="3" type="ORF">CICLE_v10001068mg</name>
</gene>
<dbReference type="STRING" id="85681.V4T6H5"/>
<proteinExistence type="inferred from homology"/>
<dbReference type="eggNOG" id="ENOG502QQYP">
    <property type="taxonomic scope" value="Eukaryota"/>
</dbReference>
<feature type="compositionally biased region" description="Basic and acidic residues" evidence="2">
    <location>
        <begin position="215"/>
        <end position="232"/>
    </location>
</feature>
<accession>V4T6H5</accession>
<dbReference type="OMA" id="VFLQFTW"/>
<sequence>MHVSTSPHASMYTHSLNFWPQLSVAMVSPNPENRVSGIKLSSVVPAKATGNQDYELKNIDLAMKLHYIKGVYFFNREAVRGLTIFDLKRPMFQLLDIFYTASGRIRRPETAGAGRPFIKCNDGGVRIVEAFCDDQTIAEWLAMDHESRDDCLAYGSALGPDLAFSPLVFVQFTSFKCGGMSLGLSWAHVLGDPFSASAFVSMWAQIMAGRVPPKSLHEPEPEPEPEKSETETQTRASESVAGNLYPIKRVDPVGDHWQFPNNCNIKTHTFQFTKKQLDQMASNLRYRGIREAAAVSHFEVISATIWKLLAKASEDSGPGVVTICRYNGQRENETASNDMVLSTAEVDFDVSKSDVWELSTLIADKRKDVDEKVLSESSDFIMYGANLTFVDMEEADVYGLKLQGQKPVYVNYSINGVGEQGVVLVLAGPEEDSGRGRDRGSTVTVVLPENQLEKLMNELNQEWNLA</sequence>
<reference evidence="3 4" key="1">
    <citation type="submission" date="2013-10" db="EMBL/GenBank/DDBJ databases">
        <authorList>
            <consortium name="International Citrus Genome Consortium"/>
            <person name="Jenkins J."/>
            <person name="Schmutz J."/>
            <person name="Prochnik S."/>
            <person name="Rokhsar D."/>
            <person name="Gmitter F."/>
            <person name="Ollitrault P."/>
            <person name="Machado M."/>
            <person name="Talon M."/>
            <person name="Wincker P."/>
            <person name="Jaillon O."/>
            <person name="Morgante M."/>
        </authorList>
    </citation>
    <scope>NUCLEOTIDE SEQUENCE</scope>
    <source>
        <strain evidence="4">cv. Clemenules</strain>
    </source>
</reference>
<dbReference type="InterPro" id="IPR023213">
    <property type="entry name" value="CAT-like_dom_sf"/>
</dbReference>
<dbReference type="KEGG" id="cic:CICLE_v10001068mg"/>
<dbReference type="AlphaFoldDB" id="V4T6H5"/>
<dbReference type="InterPro" id="IPR050317">
    <property type="entry name" value="Plant_Fungal_Acyltransferase"/>
</dbReference>
<evidence type="ECO:0000313" key="4">
    <source>
        <dbReference type="Proteomes" id="UP000030687"/>
    </source>
</evidence>
<feature type="region of interest" description="Disordered" evidence="2">
    <location>
        <begin position="212"/>
        <end position="238"/>
    </location>
</feature>
<name>V4T6H5_CITCL</name>